<dbReference type="Gene3D" id="3.10.310.70">
    <property type="match status" value="1"/>
</dbReference>
<evidence type="ECO:0000313" key="4">
    <source>
        <dbReference type="Proteomes" id="UP001205185"/>
    </source>
</evidence>
<feature type="region of interest" description="Disordered" evidence="1">
    <location>
        <begin position="504"/>
        <end position="526"/>
    </location>
</feature>
<comment type="caution">
    <text evidence="3">The sequence shown here is derived from an EMBL/GenBank/DDBJ whole genome shotgun (WGS) entry which is preliminary data.</text>
</comment>
<dbReference type="Proteomes" id="UP001205185">
    <property type="component" value="Unassembled WGS sequence"/>
</dbReference>
<feature type="region of interest" description="Disordered" evidence="1">
    <location>
        <begin position="1"/>
        <end position="24"/>
    </location>
</feature>
<evidence type="ECO:0000259" key="2">
    <source>
        <dbReference type="Pfam" id="PF07969"/>
    </source>
</evidence>
<organism evidence="3 4">
    <name type="scientific">Actinokineospora diospyrosa</name>
    <dbReference type="NCBI Taxonomy" id="103728"/>
    <lineage>
        <taxon>Bacteria</taxon>
        <taxon>Bacillati</taxon>
        <taxon>Actinomycetota</taxon>
        <taxon>Actinomycetes</taxon>
        <taxon>Pseudonocardiales</taxon>
        <taxon>Pseudonocardiaceae</taxon>
        <taxon>Actinokineospora</taxon>
    </lineage>
</organism>
<proteinExistence type="predicted"/>
<dbReference type="PANTHER" id="PTHR22642:SF2">
    <property type="entry name" value="PROTEIN LONG AFTER FAR-RED 3"/>
    <property type="match status" value="1"/>
</dbReference>
<dbReference type="PANTHER" id="PTHR22642">
    <property type="entry name" value="IMIDAZOLONEPROPIONASE"/>
    <property type="match status" value="1"/>
</dbReference>
<feature type="region of interest" description="Disordered" evidence="1">
    <location>
        <begin position="538"/>
        <end position="558"/>
    </location>
</feature>
<name>A0ABT1INU7_9PSEU</name>
<evidence type="ECO:0000313" key="3">
    <source>
        <dbReference type="EMBL" id="MCP2274343.1"/>
    </source>
</evidence>
<dbReference type="SUPFAM" id="SSF51556">
    <property type="entry name" value="Metallo-dependent hydrolases"/>
    <property type="match status" value="1"/>
</dbReference>
<feature type="domain" description="Amidohydrolase 3" evidence="2">
    <location>
        <begin position="58"/>
        <end position="538"/>
    </location>
</feature>
<keyword evidence="4" id="KW-1185">Reference proteome</keyword>
<dbReference type="EMBL" id="JAMTCO010000024">
    <property type="protein sequence ID" value="MCP2274343.1"/>
    <property type="molecule type" value="Genomic_DNA"/>
</dbReference>
<dbReference type="Gene3D" id="2.30.40.10">
    <property type="entry name" value="Urease, subunit C, domain 1"/>
    <property type="match status" value="1"/>
</dbReference>
<feature type="compositionally biased region" description="Polar residues" evidence="1">
    <location>
        <begin position="549"/>
        <end position="558"/>
    </location>
</feature>
<accession>A0ABT1INU7</accession>
<reference evidence="3 4" key="1">
    <citation type="submission" date="2022-06" db="EMBL/GenBank/DDBJ databases">
        <title>Genomic Encyclopedia of Archaeal and Bacterial Type Strains, Phase II (KMG-II): from individual species to whole genera.</title>
        <authorList>
            <person name="Goeker M."/>
        </authorList>
    </citation>
    <scope>NUCLEOTIDE SEQUENCE [LARGE SCALE GENOMIC DNA]</scope>
    <source>
        <strain evidence="3 4">DSM 44255</strain>
    </source>
</reference>
<dbReference type="Gene3D" id="3.20.20.140">
    <property type="entry name" value="Metal-dependent hydrolases"/>
    <property type="match status" value="1"/>
</dbReference>
<dbReference type="InterPro" id="IPR011059">
    <property type="entry name" value="Metal-dep_hydrolase_composite"/>
</dbReference>
<feature type="compositionally biased region" description="Polar residues" evidence="1">
    <location>
        <begin position="1"/>
        <end position="18"/>
    </location>
</feature>
<gene>
    <name evidence="3" type="ORF">LV75_006878</name>
</gene>
<sequence length="558" mass="57915">MTSQDSATTPTRASTTLYTGGRVHSPADPSATALAVQDGVVVWLGQDSVGRSLHADADVVDLDGAFVAPAFVDAHVHATSAGLLRVGLDLTGARTLADCLTMVTAHVRATGHPLVWGHGWDETTWPENRPPTRAEVDAAAGGAAVYLSRVDVHSALVSTALLDRAPGVTAADGYHPDGPLTRDAHHRVRRAAQDAITPAQRDEAQLEFLRHAAAQGIACVHECAGPDISGADDLTALLARAGGDLPEVVGYWGEIGPAELAVRHRVRGLAGDLFVDGALGSRTAALCSPYADADTSGALYLEAAAIAEHLAVCTEAGIQAGFHVIGDAATAEVIAGFALAERRVGLPALAGSRHRLEHLEMVTPEQAGQLGQWGVVASVQPQFDAAWGGPDGMYATRLGVDRGTSLNPYAQLVAAGVVLALGSDAPVTRVDPWASVRAAVNHRTDGAGLSPRAAFTAHTRGGWRAAGVDDGLTGTLVPGAPATFAVWDAPELVVAVPDDRVRRWSTDPRSRVPGLPPMDSGAPQPTCLRTVLRGRTIFNRTSHDRTSHDSGGSRSATT</sequence>
<dbReference type="InterPro" id="IPR013108">
    <property type="entry name" value="Amidohydro_3"/>
</dbReference>
<protein>
    <recommendedName>
        <fullName evidence="2">Amidohydrolase 3 domain-containing protein</fullName>
    </recommendedName>
</protein>
<dbReference type="RefSeq" id="WP_253891674.1">
    <property type="nucleotide sequence ID" value="NZ_BAAAVB010000022.1"/>
</dbReference>
<dbReference type="InterPro" id="IPR032466">
    <property type="entry name" value="Metal_Hydrolase"/>
</dbReference>
<evidence type="ECO:0000256" key="1">
    <source>
        <dbReference type="SAM" id="MobiDB-lite"/>
    </source>
</evidence>
<dbReference type="Pfam" id="PF07969">
    <property type="entry name" value="Amidohydro_3"/>
    <property type="match status" value="1"/>
</dbReference>
<dbReference type="SUPFAM" id="SSF51338">
    <property type="entry name" value="Composite domain of metallo-dependent hydrolases"/>
    <property type="match status" value="1"/>
</dbReference>